<keyword evidence="3" id="KW-1185">Reference proteome</keyword>
<dbReference type="SMART" id="SM00028">
    <property type="entry name" value="TPR"/>
    <property type="match status" value="3"/>
</dbReference>
<dbReference type="SUPFAM" id="SSF48452">
    <property type="entry name" value="TPR-like"/>
    <property type="match status" value="1"/>
</dbReference>
<dbReference type="Proteomes" id="UP000184172">
    <property type="component" value="Unassembled WGS sequence"/>
</dbReference>
<dbReference type="AlphaFoldDB" id="A0A1M6LH36"/>
<evidence type="ECO:0000313" key="3">
    <source>
        <dbReference type="Proteomes" id="UP000184172"/>
    </source>
</evidence>
<evidence type="ECO:0000256" key="1">
    <source>
        <dbReference type="PROSITE-ProRule" id="PRU00339"/>
    </source>
</evidence>
<protein>
    <submittedName>
        <fullName evidence="2">TPR repeat-containing protein</fullName>
    </submittedName>
</protein>
<dbReference type="Gene3D" id="1.25.40.10">
    <property type="entry name" value="Tetratricopeptide repeat domain"/>
    <property type="match status" value="2"/>
</dbReference>
<name>A0A1M6LH36_9FLAO</name>
<dbReference type="InterPro" id="IPR011990">
    <property type="entry name" value="TPR-like_helical_dom_sf"/>
</dbReference>
<dbReference type="PROSITE" id="PS50005">
    <property type="entry name" value="TPR"/>
    <property type="match status" value="1"/>
</dbReference>
<accession>A0A1M6LH36</accession>
<proteinExistence type="predicted"/>
<dbReference type="STRING" id="797419.SAMN05216556_10139"/>
<keyword evidence="1" id="KW-0802">TPR repeat</keyword>
<organism evidence="2 3">
    <name type="scientific">Aequorivita viscosa</name>
    <dbReference type="NCBI Taxonomy" id="797419"/>
    <lineage>
        <taxon>Bacteria</taxon>
        <taxon>Pseudomonadati</taxon>
        <taxon>Bacteroidota</taxon>
        <taxon>Flavobacteriia</taxon>
        <taxon>Flavobacteriales</taxon>
        <taxon>Flavobacteriaceae</taxon>
        <taxon>Aequorivita</taxon>
    </lineage>
</organism>
<feature type="repeat" description="TPR" evidence="1">
    <location>
        <begin position="52"/>
        <end position="85"/>
    </location>
</feature>
<dbReference type="Pfam" id="PF13432">
    <property type="entry name" value="TPR_16"/>
    <property type="match status" value="1"/>
</dbReference>
<evidence type="ECO:0000313" key="2">
    <source>
        <dbReference type="EMBL" id="SHJ70510.1"/>
    </source>
</evidence>
<dbReference type="RefSeq" id="WP_159431775.1">
    <property type="nucleotide sequence ID" value="NZ_FNNS01000001.1"/>
</dbReference>
<dbReference type="EMBL" id="FQYV01000023">
    <property type="protein sequence ID" value="SHJ70510.1"/>
    <property type="molecule type" value="Genomic_DNA"/>
</dbReference>
<sequence>MRVPILFLIIIVNCGCNNPKAISKAEKFEIILTENKKLEIIYGDYVFKNTEANRLNNEGIDALKEEDYDNAETKFIAAIRLEPDNPAILNNLGNIYREKGTHRMAMEYYKESFIFSDSTYFPSAFNMGVIRNLMGEYDKSFEIFEYILSRTKSENERTTVMYEMAHVMIKQNKCSEAINLYDSIKTDLYKFSEYKEDIAKFEKKIKNCTE</sequence>
<dbReference type="InterPro" id="IPR019734">
    <property type="entry name" value="TPR_rpt"/>
</dbReference>
<reference evidence="3" key="1">
    <citation type="submission" date="2016-11" db="EMBL/GenBank/DDBJ databases">
        <authorList>
            <person name="Varghese N."/>
            <person name="Submissions S."/>
        </authorList>
    </citation>
    <scope>NUCLEOTIDE SEQUENCE [LARGE SCALE GENOMIC DNA]</scope>
    <source>
        <strain evidence="3">DSM 26349</strain>
    </source>
</reference>
<dbReference type="OrthoDB" id="1090267at2"/>
<gene>
    <name evidence="2" type="ORF">SAMN04487908_12333</name>
</gene>